<keyword evidence="3" id="KW-1185">Reference proteome</keyword>
<protein>
    <submittedName>
        <fullName evidence="2">Uncharacterized protein</fullName>
    </submittedName>
</protein>
<proteinExistence type="predicted"/>
<evidence type="ECO:0000256" key="1">
    <source>
        <dbReference type="SAM" id="Phobius"/>
    </source>
</evidence>
<feature type="transmembrane region" description="Helical" evidence="1">
    <location>
        <begin position="39"/>
        <end position="56"/>
    </location>
</feature>
<organism evidence="2 3">
    <name type="scientific">Bacillus daqingensis</name>
    <dbReference type="NCBI Taxonomy" id="872396"/>
    <lineage>
        <taxon>Bacteria</taxon>
        <taxon>Bacillati</taxon>
        <taxon>Bacillota</taxon>
        <taxon>Bacilli</taxon>
        <taxon>Bacillales</taxon>
        <taxon>Bacillaceae</taxon>
        <taxon>Bacillus</taxon>
    </lineage>
</organism>
<dbReference type="RefSeq" id="WP_377907725.1">
    <property type="nucleotide sequence ID" value="NZ_JBHSGK010000001.1"/>
</dbReference>
<keyword evidence="1" id="KW-1133">Transmembrane helix</keyword>
<reference evidence="3" key="1">
    <citation type="journal article" date="2019" name="Int. J. Syst. Evol. Microbiol.">
        <title>The Global Catalogue of Microorganisms (GCM) 10K type strain sequencing project: providing services to taxonomists for standard genome sequencing and annotation.</title>
        <authorList>
            <consortium name="The Broad Institute Genomics Platform"/>
            <consortium name="The Broad Institute Genome Sequencing Center for Infectious Disease"/>
            <person name="Wu L."/>
            <person name="Ma J."/>
        </authorList>
    </citation>
    <scope>NUCLEOTIDE SEQUENCE [LARGE SCALE GENOMIC DNA]</scope>
    <source>
        <strain evidence="3">JCM 12165</strain>
    </source>
</reference>
<feature type="transmembrane region" description="Helical" evidence="1">
    <location>
        <begin position="63"/>
        <end position="85"/>
    </location>
</feature>
<keyword evidence="1" id="KW-0812">Transmembrane</keyword>
<comment type="caution">
    <text evidence="2">The sequence shown here is derived from an EMBL/GenBank/DDBJ whole genome shotgun (WGS) entry which is preliminary data.</text>
</comment>
<sequence length="92" mass="10781">MIRLLRYISNILTGAVVFVFVIWMSGAAFEESRLIPSRWYYFLLAAIWITGIIWQTKPRMRTWGIVVTMLPTAYIIIAFYLAWMFQGTPAQQ</sequence>
<dbReference type="EMBL" id="JBHSGK010000001">
    <property type="protein sequence ID" value="MFC4735102.1"/>
    <property type="molecule type" value="Genomic_DNA"/>
</dbReference>
<name>A0ABV9NP53_9BACI</name>
<dbReference type="Proteomes" id="UP001595896">
    <property type="component" value="Unassembled WGS sequence"/>
</dbReference>
<keyword evidence="1" id="KW-0472">Membrane</keyword>
<feature type="transmembrane region" description="Helical" evidence="1">
    <location>
        <begin position="7"/>
        <end position="27"/>
    </location>
</feature>
<evidence type="ECO:0000313" key="2">
    <source>
        <dbReference type="EMBL" id="MFC4735102.1"/>
    </source>
</evidence>
<gene>
    <name evidence="2" type="ORF">ACFO4L_00770</name>
</gene>
<evidence type="ECO:0000313" key="3">
    <source>
        <dbReference type="Proteomes" id="UP001595896"/>
    </source>
</evidence>
<accession>A0ABV9NP53</accession>